<dbReference type="PANTHER" id="PTHR43510:SF1">
    <property type="entry name" value="AMINOTRANSFERASE FUNCTION, HYPOTHETICAL (EUROFUNG)"/>
    <property type="match status" value="1"/>
</dbReference>
<dbReference type="PRINTS" id="PR00753">
    <property type="entry name" value="ACCSYNTHASE"/>
</dbReference>
<dbReference type="SUPFAM" id="SSF53383">
    <property type="entry name" value="PLP-dependent transferases"/>
    <property type="match status" value="1"/>
</dbReference>
<dbReference type="InterPro" id="IPR004838">
    <property type="entry name" value="NHTrfase_class1_PyrdxlP-BS"/>
</dbReference>
<dbReference type="PANTHER" id="PTHR43510">
    <property type="entry name" value="AMINOTRANSFERASE FUNCTION, HYPOTHETICAL (EUROFUNG)"/>
    <property type="match status" value="1"/>
</dbReference>
<evidence type="ECO:0000259" key="3">
    <source>
        <dbReference type="Pfam" id="PF00155"/>
    </source>
</evidence>
<gene>
    <name evidence="4" type="ORF">FGG08_005722</name>
</gene>
<dbReference type="OrthoDB" id="7042322at2759"/>
<protein>
    <recommendedName>
        <fullName evidence="3">Aminotransferase class I/classII large domain-containing protein</fullName>
    </recommendedName>
</protein>
<evidence type="ECO:0000313" key="5">
    <source>
        <dbReference type="Proteomes" id="UP000698800"/>
    </source>
</evidence>
<keyword evidence="5" id="KW-1185">Reference proteome</keyword>
<accession>A0A9P8KY88</accession>
<evidence type="ECO:0000256" key="2">
    <source>
        <dbReference type="ARBA" id="ARBA00022898"/>
    </source>
</evidence>
<dbReference type="Proteomes" id="UP000698800">
    <property type="component" value="Unassembled WGS sequence"/>
</dbReference>
<dbReference type="InterPro" id="IPR015422">
    <property type="entry name" value="PyrdxlP-dep_Trfase_small"/>
</dbReference>
<dbReference type="CDD" id="cd00609">
    <property type="entry name" value="AAT_like"/>
    <property type="match status" value="1"/>
</dbReference>
<dbReference type="AlphaFoldDB" id="A0A9P8KY88"/>
<feature type="domain" description="Aminotransferase class I/classII large" evidence="3">
    <location>
        <begin position="6"/>
        <end position="332"/>
    </location>
</feature>
<organism evidence="4 5">
    <name type="scientific">Glutinoglossum americanum</name>
    <dbReference type="NCBI Taxonomy" id="1670608"/>
    <lineage>
        <taxon>Eukaryota</taxon>
        <taxon>Fungi</taxon>
        <taxon>Dikarya</taxon>
        <taxon>Ascomycota</taxon>
        <taxon>Pezizomycotina</taxon>
        <taxon>Geoglossomycetes</taxon>
        <taxon>Geoglossales</taxon>
        <taxon>Geoglossaceae</taxon>
        <taxon>Glutinoglossum</taxon>
    </lineage>
</organism>
<dbReference type="GO" id="GO:0030170">
    <property type="term" value="F:pyridoxal phosphate binding"/>
    <property type="evidence" value="ECO:0007669"/>
    <property type="project" value="InterPro"/>
</dbReference>
<dbReference type="Gene3D" id="3.40.640.10">
    <property type="entry name" value="Type I PLP-dependent aspartate aminotransferase-like (Major domain)"/>
    <property type="match status" value="1"/>
</dbReference>
<evidence type="ECO:0000256" key="1">
    <source>
        <dbReference type="ARBA" id="ARBA00007441"/>
    </source>
</evidence>
<evidence type="ECO:0000313" key="4">
    <source>
        <dbReference type="EMBL" id="KAH0537504.1"/>
    </source>
</evidence>
<dbReference type="Pfam" id="PF00155">
    <property type="entry name" value="Aminotran_1_2"/>
    <property type="match status" value="1"/>
</dbReference>
<sequence length="346" mass="37794">MLRKLTYGAIPGSEELRSNIARNLYSSGASKFPSENVLITTGAIAANFLLMYSLVGPGDHVICVFPTYQQLYSVPESFGAEVSLWRLQEHKNYVPDVEELKGLIKPNTKLIVLNNPNNPTGSTTPRSVLEKVVDIAKSRDIIILCDEVYRPLFHSLPPTDPEAPPSILSMGYHKVIATGSLSKAFALAGIRVGWIASRDPSIIEACIKARDYTTISVSQLDDQVASFALSPGVIHNLLSRNMELAKTNLVILDEFVSKFSKTCSWIRPTAGTTAFVKFQKDGRAVDDQAFCKAVLDKTGVLLVPGDKCFGVAKGDFEGCVRIGYAGETEELVGALKLLEEFLETDF</sequence>
<dbReference type="InterPro" id="IPR004839">
    <property type="entry name" value="Aminotransferase_I/II_large"/>
</dbReference>
<dbReference type="GO" id="GO:0003824">
    <property type="term" value="F:catalytic activity"/>
    <property type="evidence" value="ECO:0007669"/>
    <property type="project" value="InterPro"/>
</dbReference>
<dbReference type="InterPro" id="IPR015421">
    <property type="entry name" value="PyrdxlP-dep_Trfase_major"/>
</dbReference>
<dbReference type="EMBL" id="JAGHQL010000143">
    <property type="protein sequence ID" value="KAH0537504.1"/>
    <property type="molecule type" value="Genomic_DNA"/>
</dbReference>
<dbReference type="Gene3D" id="3.90.1150.10">
    <property type="entry name" value="Aspartate Aminotransferase, domain 1"/>
    <property type="match status" value="1"/>
</dbReference>
<dbReference type="InterPro" id="IPR015424">
    <property type="entry name" value="PyrdxlP-dep_Trfase"/>
</dbReference>
<keyword evidence="2" id="KW-0663">Pyridoxal phosphate</keyword>
<reference evidence="4" key="1">
    <citation type="submission" date="2021-03" db="EMBL/GenBank/DDBJ databases">
        <title>Comparative genomics and phylogenomic investigation of the class Geoglossomycetes provide insights into ecological specialization and systematics.</title>
        <authorList>
            <person name="Melie T."/>
            <person name="Pirro S."/>
            <person name="Miller A.N."/>
            <person name="Quandt A."/>
        </authorList>
    </citation>
    <scope>NUCLEOTIDE SEQUENCE</scope>
    <source>
        <strain evidence="4">GBOQ0MN5Z8</strain>
    </source>
</reference>
<dbReference type="PROSITE" id="PS00105">
    <property type="entry name" value="AA_TRANSFER_CLASS_1"/>
    <property type="match status" value="1"/>
</dbReference>
<proteinExistence type="inferred from homology"/>
<comment type="caution">
    <text evidence="4">The sequence shown here is derived from an EMBL/GenBank/DDBJ whole genome shotgun (WGS) entry which is preliminary data.</text>
</comment>
<name>A0A9P8KY88_9PEZI</name>
<comment type="similarity">
    <text evidence="1">Belongs to the class-I pyridoxal-phosphate-dependent aminotransferase family.</text>
</comment>